<keyword evidence="2" id="KW-1185">Reference proteome</keyword>
<reference evidence="3" key="1">
    <citation type="submission" date="2025-08" db="UniProtKB">
        <authorList>
            <consortium name="RefSeq"/>
        </authorList>
    </citation>
    <scope>IDENTIFICATION</scope>
</reference>
<dbReference type="AlphaFoldDB" id="A0AAJ7C5Y4"/>
<gene>
    <name evidence="3" type="primary">LOC107271117</name>
</gene>
<dbReference type="KEGG" id="ccin:107271117"/>
<protein>
    <submittedName>
        <fullName evidence="3">Uncharacterized protein LOC107271117</fullName>
    </submittedName>
</protein>
<feature type="region of interest" description="Disordered" evidence="1">
    <location>
        <begin position="1"/>
        <end position="23"/>
    </location>
</feature>
<sequence>MINESRRDFQANEDMEHSGGLYNEKTLREIEMGPCKISIPHISTPPGLAEEVSIERNGIDFRISIATPPPALPSPLSFLMMLKCLILICCSDLHQVSEIHRT</sequence>
<dbReference type="RefSeq" id="XP_015602223.1">
    <property type="nucleotide sequence ID" value="XM_015746737.1"/>
</dbReference>
<feature type="compositionally biased region" description="Basic and acidic residues" evidence="1">
    <location>
        <begin position="1"/>
        <end position="17"/>
    </location>
</feature>
<accession>A0AAJ7C5Y4</accession>
<name>A0AAJ7C5Y4_CEPCN</name>
<dbReference type="Proteomes" id="UP000694920">
    <property type="component" value="Unplaced"/>
</dbReference>
<evidence type="ECO:0000313" key="2">
    <source>
        <dbReference type="Proteomes" id="UP000694920"/>
    </source>
</evidence>
<organism evidence="2 3">
    <name type="scientific">Cephus cinctus</name>
    <name type="common">Wheat stem sawfly</name>
    <dbReference type="NCBI Taxonomy" id="211228"/>
    <lineage>
        <taxon>Eukaryota</taxon>
        <taxon>Metazoa</taxon>
        <taxon>Ecdysozoa</taxon>
        <taxon>Arthropoda</taxon>
        <taxon>Hexapoda</taxon>
        <taxon>Insecta</taxon>
        <taxon>Pterygota</taxon>
        <taxon>Neoptera</taxon>
        <taxon>Endopterygota</taxon>
        <taxon>Hymenoptera</taxon>
        <taxon>Cephoidea</taxon>
        <taxon>Cephidae</taxon>
        <taxon>Cephus</taxon>
    </lineage>
</organism>
<proteinExistence type="predicted"/>
<evidence type="ECO:0000313" key="3">
    <source>
        <dbReference type="RefSeq" id="XP_015602223.1"/>
    </source>
</evidence>
<evidence type="ECO:0000256" key="1">
    <source>
        <dbReference type="SAM" id="MobiDB-lite"/>
    </source>
</evidence>
<dbReference type="GeneID" id="107271117"/>